<dbReference type="InterPro" id="IPR011009">
    <property type="entry name" value="Kinase-like_dom_sf"/>
</dbReference>
<keyword evidence="1" id="KW-0723">Serine/threonine-protein kinase</keyword>
<evidence type="ECO:0000313" key="8">
    <source>
        <dbReference type="EMBL" id="KAK8893068.1"/>
    </source>
</evidence>
<dbReference type="PANTHER" id="PTHR24345">
    <property type="entry name" value="SERINE/THREONINE-PROTEIN KINASE PLK"/>
    <property type="match status" value="1"/>
</dbReference>
<dbReference type="Pfam" id="PF00069">
    <property type="entry name" value="Pkinase"/>
    <property type="match status" value="1"/>
</dbReference>
<feature type="domain" description="Protein kinase" evidence="7">
    <location>
        <begin position="16"/>
        <end position="276"/>
    </location>
</feature>
<evidence type="ECO:0000256" key="5">
    <source>
        <dbReference type="ARBA" id="ARBA00022840"/>
    </source>
</evidence>
<keyword evidence="4" id="KW-0418">Kinase</keyword>
<evidence type="ECO:0000256" key="1">
    <source>
        <dbReference type="ARBA" id="ARBA00022527"/>
    </source>
</evidence>
<dbReference type="PANTHER" id="PTHR24345:SF0">
    <property type="entry name" value="CELL CYCLE SERINE_THREONINE-PROTEIN KINASE CDC5_MSD2"/>
    <property type="match status" value="1"/>
</dbReference>
<feature type="region of interest" description="Disordered" evidence="6">
    <location>
        <begin position="549"/>
        <end position="572"/>
    </location>
</feature>
<keyword evidence="3" id="KW-0547">Nucleotide-binding</keyword>
<comment type="caution">
    <text evidence="8">The sequence shown here is derived from an EMBL/GenBank/DDBJ whole genome shotgun (WGS) entry which is preliminary data.</text>
</comment>
<keyword evidence="2" id="KW-0808">Transferase</keyword>
<reference evidence="8 9" key="1">
    <citation type="submission" date="2024-04" db="EMBL/GenBank/DDBJ databases">
        <title>Tritrichomonas musculus Genome.</title>
        <authorList>
            <person name="Alves-Ferreira E."/>
            <person name="Grigg M."/>
            <person name="Lorenzi H."/>
            <person name="Galac M."/>
        </authorList>
    </citation>
    <scope>NUCLEOTIDE SEQUENCE [LARGE SCALE GENOMIC DNA]</scope>
    <source>
        <strain evidence="8 9">EAF2021</strain>
    </source>
</reference>
<evidence type="ECO:0000259" key="7">
    <source>
        <dbReference type="PROSITE" id="PS50011"/>
    </source>
</evidence>
<dbReference type="InterPro" id="IPR000719">
    <property type="entry name" value="Prot_kinase_dom"/>
</dbReference>
<evidence type="ECO:0000256" key="4">
    <source>
        <dbReference type="ARBA" id="ARBA00022777"/>
    </source>
</evidence>
<keyword evidence="9" id="KW-1185">Reference proteome</keyword>
<protein>
    <recommendedName>
        <fullName evidence="7">Protein kinase domain-containing protein</fullName>
    </recommendedName>
</protein>
<dbReference type="Gene3D" id="1.10.510.10">
    <property type="entry name" value="Transferase(Phosphotransferase) domain 1"/>
    <property type="match status" value="1"/>
</dbReference>
<dbReference type="EMBL" id="JAPFFF010000004">
    <property type="protein sequence ID" value="KAK8893068.1"/>
    <property type="molecule type" value="Genomic_DNA"/>
</dbReference>
<dbReference type="Proteomes" id="UP001470230">
    <property type="component" value="Unassembled WGS sequence"/>
</dbReference>
<feature type="region of interest" description="Disordered" evidence="6">
    <location>
        <begin position="367"/>
        <end position="440"/>
    </location>
</feature>
<evidence type="ECO:0000256" key="2">
    <source>
        <dbReference type="ARBA" id="ARBA00022679"/>
    </source>
</evidence>
<dbReference type="SUPFAM" id="SSF56112">
    <property type="entry name" value="Protein kinase-like (PK-like)"/>
    <property type="match status" value="1"/>
</dbReference>
<feature type="compositionally biased region" description="Low complexity" evidence="6">
    <location>
        <begin position="373"/>
        <end position="390"/>
    </location>
</feature>
<name>A0ABR2KPY3_9EUKA</name>
<dbReference type="Gene3D" id="3.30.200.20">
    <property type="entry name" value="Phosphorylase Kinase, domain 1"/>
    <property type="match status" value="1"/>
</dbReference>
<keyword evidence="5" id="KW-0067">ATP-binding</keyword>
<feature type="compositionally biased region" description="Low complexity" evidence="6">
    <location>
        <begin position="398"/>
        <end position="408"/>
    </location>
</feature>
<dbReference type="PROSITE" id="PS50011">
    <property type="entry name" value="PROTEIN_KINASE_DOM"/>
    <property type="match status" value="1"/>
</dbReference>
<accession>A0ABR2KPY3</accession>
<evidence type="ECO:0000256" key="6">
    <source>
        <dbReference type="SAM" id="MobiDB-lite"/>
    </source>
</evidence>
<gene>
    <name evidence="8" type="ORF">M9Y10_030330</name>
</gene>
<organism evidence="8 9">
    <name type="scientific">Tritrichomonas musculus</name>
    <dbReference type="NCBI Taxonomy" id="1915356"/>
    <lineage>
        <taxon>Eukaryota</taxon>
        <taxon>Metamonada</taxon>
        <taxon>Parabasalia</taxon>
        <taxon>Tritrichomonadida</taxon>
        <taxon>Tritrichomonadidae</taxon>
        <taxon>Tritrichomonas</taxon>
    </lineage>
</organism>
<evidence type="ECO:0000256" key="3">
    <source>
        <dbReference type="ARBA" id="ARBA00022741"/>
    </source>
</evidence>
<proteinExistence type="predicted"/>
<evidence type="ECO:0000313" key="9">
    <source>
        <dbReference type="Proteomes" id="UP001470230"/>
    </source>
</evidence>
<sequence>MNSCAHFYNEINIKNYEKGKIINNGCFGTVYEVEDKSTGQLYGAEIINCRDDEDQCKKIITNELIILMCANHPTIMKYIGYSKKDFEGKSNIIIIMELSQNGSLADIIRGIIQNNIPANYSNTSRQIILAGVARGMKYLHKHGIIHRYLKPDNIFLDKDFHPKISNFGFSKITDFDHSKSEIYEAPEILKNERYDYKIDVYAFGILMYEVVTDSFAGNSDSDLKAKILNESYRPKFEVNVKEPIQKLIEECWSDDPKDRPSFDEIFDKIATKSDYFLDGVDENEFKTYVDEITGETDTTENMLKVIFSDGDEIHKLQKIIDNLADQNDRVIKENEELKEKNTLLENDKNEQLKKIQALEEEIRQLQTERNKNKAVNNNNNNNNETNNDNSNDQKENSSKSINNDNNSNDGEIRVPSFDLSNQKDDENMSKTPSSSPSSLVFVKPGVDINSVGVKIILNQPARPVISIPKITMDITPGVTGTVGVTNLNLPKVPLKKRSFSAVYSPPPLITRELQDNSGASKEAMPQNPLQVMAEAAAAMNMTNTKEVPKSSFAMQSVPPPSQGHRTMTRRRSNAASLLPGEQNKQQQNQQQNQAISEFIKNEDGEYEYTYDYEESIDCELEIEEEKKNLEILEKHMEGNSSYTLHVVILYQWKRMINPPKFASDGNFPCQVFPLFATILHTKLLKSENVNSQQMMSQHQRNFDKCLQVFITDMSKMPTTRDELFLNCVLIILLIRTQAAKYKLDAKRCEAAMKTIFQVLETTLYLILEKSLDKTEVYVELFSEANFDQTKLLNGFHEIFEANKSAFKFGEVINEFLITRFTELVEEKMLNRIIAKTDKFTFGNAIKWNSFLIALEKENNIHMKIIHQAVSSFIIIESIAKTPILSTEVCPDISPSLISFFITHLKCDEHIQNLPKPAKFNKEYKLNKAPRTFELVPIKKTALNISIVYQRFTLDNWNNLRHDEPNVNIFSFLAKYIKENEQKYL</sequence>